<accession>A0A833UXJ1</accession>
<keyword evidence="1" id="KW-0812">Transmembrane</keyword>
<evidence type="ECO:0000313" key="3">
    <source>
        <dbReference type="Proteomes" id="UP000490535"/>
    </source>
</evidence>
<evidence type="ECO:0000313" key="2">
    <source>
        <dbReference type="EMBL" id="KAF1028110.1"/>
    </source>
</evidence>
<feature type="transmembrane region" description="Helical" evidence="1">
    <location>
        <begin position="120"/>
        <end position="143"/>
    </location>
</feature>
<gene>
    <name evidence="2" type="ORF">GAK29_00206</name>
</gene>
<feature type="transmembrane region" description="Helical" evidence="1">
    <location>
        <begin position="89"/>
        <end position="108"/>
    </location>
</feature>
<keyword evidence="1" id="KW-0472">Membrane</keyword>
<dbReference type="AlphaFoldDB" id="A0A833UXJ1"/>
<evidence type="ECO:0000256" key="1">
    <source>
        <dbReference type="SAM" id="Phobius"/>
    </source>
</evidence>
<proteinExistence type="predicted"/>
<sequence length="168" mass="19273">MSNEIFDYVLPGMDELNNPEKKPNLLTARLFSMEVGEKKMDNLNKNEKAFLKYIQEHKADYDITVNVRDNGQINCHIGSFNSHLVENRFVLWLPFFVISFLTNFYNILAHKAHGPDLSVTLVGGAIFAIALFGVPSSMFKFYFEKKSFYKWYPVLIAVSIAAGIYVNF</sequence>
<protein>
    <submittedName>
        <fullName evidence="2">Uncharacterized protein</fullName>
    </submittedName>
</protein>
<reference evidence="3" key="1">
    <citation type="journal article" date="2020" name="MBio">
        <title>Horizontal gene transfer to a defensive symbiont with a reduced genome amongst a multipartite beetle microbiome.</title>
        <authorList>
            <person name="Waterworth S.C."/>
            <person name="Florez L.V."/>
            <person name="Rees E.R."/>
            <person name="Hertweck C."/>
            <person name="Kaltenpoth M."/>
            <person name="Kwan J.C."/>
        </authorList>
    </citation>
    <scope>NUCLEOTIDE SEQUENCE [LARGE SCALE GENOMIC DNA]</scope>
</reference>
<organism evidence="2 3">
    <name type="scientific">Acinetobacter bereziniae</name>
    <name type="common">Acinetobacter genomosp. 10</name>
    <dbReference type="NCBI Taxonomy" id="106648"/>
    <lineage>
        <taxon>Bacteria</taxon>
        <taxon>Pseudomonadati</taxon>
        <taxon>Pseudomonadota</taxon>
        <taxon>Gammaproteobacteria</taxon>
        <taxon>Moraxellales</taxon>
        <taxon>Moraxellaceae</taxon>
        <taxon>Acinetobacter</taxon>
    </lineage>
</organism>
<dbReference type="Proteomes" id="UP000490535">
    <property type="component" value="Unassembled WGS sequence"/>
</dbReference>
<name>A0A833UXJ1_ACIBZ</name>
<keyword evidence="1" id="KW-1133">Transmembrane helix</keyword>
<dbReference type="EMBL" id="WNDP01000003">
    <property type="protein sequence ID" value="KAF1028110.1"/>
    <property type="molecule type" value="Genomic_DNA"/>
</dbReference>
<comment type="caution">
    <text evidence="2">The sequence shown here is derived from an EMBL/GenBank/DDBJ whole genome shotgun (WGS) entry which is preliminary data.</text>
</comment>
<feature type="transmembrane region" description="Helical" evidence="1">
    <location>
        <begin position="149"/>
        <end position="166"/>
    </location>
</feature>